<reference evidence="2 3" key="1">
    <citation type="submission" date="2017-08" db="EMBL/GenBank/DDBJ databases">
        <title>Infants hospitalized years apart are colonized by the same room-sourced microbial strains.</title>
        <authorList>
            <person name="Brooks B."/>
            <person name="Olm M.R."/>
            <person name="Firek B.A."/>
            <person name="Baker R."/>
            <person name="Thomas B.C."/>
            <person name="Morowitz M.J."/>
            <person name="Banfield J.F."/>
        </authorList>
    </citation>
    <scope>NUCLEOTIDE SEQUENCE [LARGE SCALE GENOMIC DNA]</scope>
    <source>
        <strain evidence="2">S2_003_000_R2_14</strain>
    </source>
</reference>
<accession>A0A2W5VAB3</accession>
<sequence>MKNVILAVAVSFTVGFVASARAQSLRPVPNDAPSSCKAAGQSCSDKEDCCSRMCRKDTHKCA</sequence>
<feature type="signal peptide" evidence="1">
    <location>
        <begin position="1"/>
        <end position="22"/>
    </location>
</feature>
<comment type="caution">
    <text evidence="2">The sequence shown here is derived from an EMBL/GenBank/DDBJ whole genome shotgun (WGS) entry which is preliminary data.</text>
</comment>
<evidence type="ECO:0000256" key="1">
    <source>
        <dbReference type="SAM" id="SignalP"/>
    </source>
</evidence>
<gene>
    <name evidence="2" type="ORF">DI536_14785</name>
</gene>
<dbReference type="AlphaFoldDB" id="A0A2W5VAB3"/>
<feature type="chain" id="PRO_5015991800" evidence="1">
    <location>
        <begin position="23"/>
        <end position="62"/>
    </location>
</feature>
<evidence type="ECO:0000313" key="2">
    <source>
        <dbReference type="EMBL" id="PZR12824.1"/>
    </source>
</evidence>
<organism evidence="2 3">
    <name type="scientific">Archangium gephyra</name>
    <dbReference type="NCBI Taxonomy" id="48"/>
    <lineage>
        <taxon>Bacteria</taxon>
        <taxon>Pseudomonadati</taxon>
        <taxon>Myxococcota</taxon>
        <taxon>Myxococcia</taxon>
        <taxon>Myxococcales</taxon>
        <taxon>Cystobacterineae</taxon>
        <taxon>Archangiaceae</taxon>
        <taxon>Archangium</taxon>
    </lineage>
</organism>
<protein>
    <submittedName>
        <fullName evidence="2">Uncharacterized protein</fullName>
    </submittedName>
</protein>
<dbReference type="EMBL" id="QFQP01000011">
    <property type="protein sequence ID" value="PZR12824.1"/>
    <property type="molecule type" value="Genomic_DNA"/>
</dbReference>
<dbReference type="Proteomes" id="UP000249061">
    <property type="component" value="Unassembled WGS sequence"/>
</dbReference>
<name>A0A2W5VAB3_9BACT</name>
<keyword evidence="1" id="KW-0732">Signal</keyword>
<proteinExistence type="predicted"/>
<evidence type="ECO:0000313" key="3">
    <source>
        <dbReference type="Proteomes" id="UP000249061"/>
    </source>
</evidence>